<protein>
    <recommendedName>
        <fullName evidence="3">PKD domain-containing protein</fullName>
    </recommendedName>
</protein>
<sequence length="465" mass="52270">MSACVDDDSSFPNDNTGSITSSSSIVTILNKFGTDGIVLSEVEQCFKFVYPITLGYNTTADIRIDSYDGLLSVISSQRTNFNITGLQFPITIQFNNTNTSISIPNETSLLMVLKDCQFHTLRDEFEAFYETCFILEYPTTVFTTSGTEIILSNDEDFRLFYGNQEENYQPLFKFPLDVSTAPDFSKTTIDSYFGFYEVFESCETSCPQIDFTSDVINAFSLQYSFESDFTSTGEIDTFNWFINDVFVGNGISDGQPNFLLYEFDSPGVYNVCLKTESETCFEEVVVCNVIDVTTACPELAFTFENNLETSYTFTADFEGINDVIYQWIVDEVIKETDGGTNGDNIYNETLSAGMHTICIEAMTASCPEGATFCQELFVEECPDLFFEIEQEGNSNTYNFFADFDGVGDVIYEWVINGDFIEQDGGQSGDNTFFFQFDTGTYEICITTETPDCPDGTEFCRELIIP</sequence>
<dbReference type="Proteomes" id="UP001500459">
    <property type="component" value="Unassembled WGS sequence"/>
</dbReference>
<keyword evidence="2" id="KW-1185">Reference proteome</keyword>
<accession>A0ABP7X7S8</accession>
<name>A0ABP7X7S8_9FLAO</name>
<evidence type="ECO:0008006" key="3">
    <source>
        <dbReference type="Google" id="ProtNLM"/>
    </source>
</evidence>
<comment type="caution">
    <text evidence="1">The sequence shown here is derived from an EMBL/GenBank/DDBJ whole genome shotgun (WGS) entry which is preliminary data.</text>
</comment>
<evidence type="ECO:0000313" key="2">
    <source>
        <dbReference type="Proteomes" id="UP001500459"/>
    </source>
</evidence>
<gene>
    <name evidence="1" type="ORF">GCM10022393_01000</name>
</gene>
<evidence type="ECO:0000313" key="1">
    <source>
        <dbReference type="EMBL" id="GAA4106544.1"/>
    </source>
</evidence>
<organism evidence="1 2">
    <name type="scientific">Aquimarina addita</name>
    <dbReference type="NCBI Taxonomy" id="870485"/>
    <lineage>
        <taxon>Bacteria</taxon>
        <taxon>Pseudomonadati</taxon>
        <taxon>Bacteroidota</taxon>
        <taxon>Flavobacteriia</taxon>
        <taxon>Flavobacteriales</taxon>
        <taxon>Flavobacteriaceae</taxon>
        <taxon>Aquimarina</taxon>
    </lineage>
</organism>
<proteinExistence type="predicted"/>
<reference evidence="2" key="1">
    <citation type="journal article" date="2019" name="Int. J. Syst. Evol. Microbiol.">
        <title>The Global Catalogue of Microorganisms (GCM) 10K type strain sequencing project: providing services to taxonomists for standard genome sequencing and annotation.</title>
        <authorList>
            <consortium name="The Broad Institute Genomics Platform"/>
            <consortium name="The Broad Institute Genome Sequencing Center for Infectious Disease"/>
            <person name="Wu L."/>
            <person name="Ma J."/>
        </authorList>
    </citation>
    <scope>NUCLEOTIDE SEQUENCE [LARGE SCALE GENOMIC DNA]</scope>
    <source>
        <strain evidence="2">JCM 17106</strain>
    </source>
</reference>
<dbReference type="EMBL" id="BAABCW010000001">
    <property type="protein sequence ID" value="GAA4106544.1"/>
    <property type="molecule type" value="Genomic_DNA"/>
</dbReference>